<gene>
    <name evidence="2" type="ORF">RGLFYP19_00921</name>
</gene>
<protein>
    <submittedName>
        <fullName evidence="2">Uncharacterized protein</fullName>
    </submittedName>
</protein>
<dbReference type="RefSeq" id="WP_156728980.1">
    <property type="nucleotide sequence ID" value="NZ_CACRUK010000011.1"/>
</dbReference>
<sequence length="200" mass="22757">MEINVNVQTSTENHQSTNANHNYDNRRSYNNLPLQTGECLVPIRVDWEMVKHFNMCQDNLETWHIGPNKVLVAFAPVKIEDKPAALKQFNADVREHFASFKSDDVLSLDQFMDKATSEDGKGFEPASPENLEETVMLRMIIQDLLKKIHEINPKYGRILDLISEDYTKGQILDELGLGKSQGYADIKAAQALAKKLYFGE</sequence>
<feature type="region of interest" description="Disordered" evidence="1">
    <location>
        <begin position="1"/>
        <end position="25"/>
    </location>
</feature>
<accession>A0A6N3AAD6</accession>
<dbReference type="AlphaFoldDB" id="A0A6N3AAD6"/>
<evidence type="ECO:0000256" key="1">
    <source>
        <dbReference type="SAM" id="MobiDB-lite"/>
    </source>
</evidence>
<reference evidence="2" key="1">
    <citation type="submission" date="2019-11" db="EMBL/GenBank/DDBJ databases">
        <authorList>
            <person name="Feng L."/>
        </authorList>
    </citation>
    <scope>NUCLEOTIDE SEQUENCE</scope>
    <source>
        <strain evidence="2">RgnavusLFYP19</strain>
    </source>
</reference>
<evidence type="ECO:0000313" key="2">
    <source>
        <dbReference type="EMBL" id="VYT87267.1"/>
    </source>
</evidence>
<organism evidence="2">
    <name type="scientific">Mediterraneibacter gnavus</name>
    <name type="common">Ruminococcus gnavus</name>
    <dbReference type="NCBI Taxonomy" id="33038"/>
    <lineage>
        <taxon>Bacteria</taxon>
        <taxon>Bacillati</taxon>
        <taxon>Bacillota</taxon>
        <taxon>Clostridia</taxon>
        <taxon>Lachnospirales</taxon>
        <taxon>Lachnospiraceae</taxon>
        <taxon>Mediterraneibacter</taxon>
    </lineage>
</organism>
<dbReference type="EMBL" id="CACRUK010000011">
    <property type="protein sequence ID" value="VYT87267.1"/>
    <property type="molecule type" value="Genomic_DNA"/>
</dbReference>
<proteinExistence type="predicted"/>
<name>A0A6N3AAD6_MEDGN</name>